<keyword evidence="4 6" id="KW-0732">Signal</keyword>
<feature type="binding site" evidence="5">
    <location>
        <position position="86"/>
    </location>
    <ligand>
        <name>molybdate</name>
        <dbReference type="ChEBI" id="CHEBI:36264"/>
    </ligand>
</feature>
<evidence type="ECO:0000256" key="3">
    <source>
        <dbReference type="ARBA" id="ARBA00022723"/>
    </source>
</evidence>
<dbReference type="GO" id="GO:0046872">
    <property type="term" value="F:metal ion binding"/>
    <property type="evidence" value="ECO:0007669"/>
    <property type="project" value="UniProtKB-KW"/>
</dbReference>
<feature type="binding site" evidence="5">
    <location>
        <position position="194"/>
    </location>
    <ligand>
        <name>molybdate</name>
        <dbReference type="ChEBI" id="CHEBI:36264"/>
    </ligand>
</feature>
<dbReference type="Gene3D" id="3.40.190.10">
    <property type="entry name" value="Periplasmic binding protein-like II"/>
    <property type="match status" value="2"/>
</dbReference>
<keyword evidence="3 5" id="KW-0479">Metal-binding</keyword>
<dbReference type="InterPro" id="IPR005950">
    <property type="entry name" value="ModA"/>
</dbReference>
<dbReference type="GO" id="GO:0030973">
    <property type="term" value="F:molybdate ion binding"/>
    <property type="evidence" value="ECO:0007669"/>
    <property type="project" value="UniProtKB-ARBA"/>
</dbReference>
<evidence type="ECO:0000256" key="6">
    <source>
        <dbReference type="SAM" id="SignalP"/>
    </source>
</evidence>
<dbReference type="Pfam" id="PF13531">
    <property type="entry name" value="SBP_bac_11"/>
    <property type="match status" value="1"/>
</dbReference>
<dbReference type="NCBIfam" id="TIGR01256">
    <property type="entry name" value="modA"/>
    <property type="match status" value="1"/>
</dbReference>
<evidence type="ECO:0000256" key="2">
    <source>
        <dbReference type="ARBA" id="ARBA00022505"/>
    </source>
</evidence>
<feature type="signal peptide" evidence="6">
    <location>
        <begin position="1"/>
        <end position="23"/>
    </location>
</feature>
<feature type="binding site" evidence="5">
    <location>
        <position position="167"/>
    </location>
    <ligand>
        <name>molybdate</name>
        <dbReference type="ChEBI" id="CHEBI:36264"/>
    </ligand>
</feature>
<dbReference type="PATRIC" id="fig|49338.4.peg.3922"/>
<accession>A0A098B3U7</accession>
<name>A0A098B3U7_DESHA</name>
<protein>
    <submittedName>
        <fullName evidence="7">Molybdate-binding periplasmic protein</fullName>
    </submittedName>
</protein>
<evidence type="ECO:0000313" key="7">
    <source>
        <dbReference type="EMBL" id="CDX03543.1"/>
    </source>
</evidence>
<dbReference type="PANTHER" id="PTHR30632:SF0">
    <property type="entry name" value="SULFATE-BINDING PROTEIN"/>
    <property type="match status" value="1"/>
</dbReference>
<dbReference type="GO" id="GO:0015689">
    <property type="term" value="P:molybdate ion transport"/>
    <property type="evidence" value="ECO:0007669"/>
    <property type="project" value="InterPro"/>
</dbReference>
<feature type="binding site" evidence="5">
    <location>
        <position position="58"/>
    </location>
    <ligand>
        <name>molybdate</name>
        <dbReference type="ChEBI" id="CHEBI:36264"/>
    </ligand>
</feature>
<dbReference type="CDD" id="cd13537">
    <property type="entry name" value="PBP2_YvgL_like"/>
    <property type="match status" value="1"/>
</dbReference>
<reference evidence="7" key="1">
    <citation type="submission" date="2014-07" db="EMBL/GenBank/DDBJ databases">
        <authorList>
            <person name="Hornung V.Bastian."/>
        </authorList>
    </citation>
    <scope>NUCLEOTIDE SEQUENCE</scope>
    <source>
        <strain evidence="7">PCE-S</strain>
    </source>
</reference>
<dbReference type="PROSITE" id="PS51257">
    <property type="entry name" value="PROKAR_LIPOPROTEIN"/>
    <property type="match status" value="1"/>
</dbReference>
<dbReference type="GO" id="GO:1901359">
    <property type="term" value="F:tungstate binding"/>
    <property type="evidence" value="ECO:0007669"/>
    <property type="project" value="UniProtKB-ARBA"/>
</dbReference>
<dbReference type="InterPro" id="IPR050682">
    <property type="entry name" value="ModA/WtpA"/>
</dbReference>
<dbReference type="PANTHER" id="PTHR30632">
    <property type="entry name" value="MOLYBDATE-BINDING PERIPLASMIC PROTEIN"/>
    <property type="match status" value="1"/>
</dbReference>
<evidence type="ECO:0000256" key="4">
    <source>
        <dbReference type="ARBA" id="ARBA00022729"/>
    </source>
</evidence>
<dbReference type="AlphaFoldDB" id="A0A098B3U7"/>
<gene>
    <name evidence="7" type="ORF">DPCES_3657</name>
</gene>
<evidence type="ECO:0000256" key="1">
    <source>
        <dbReference type="ARBA" id="ARBA00009175"/>
    </source>
</evidence>
<proteinExistence type="inferred from homology"/>
<organism evidence="7">
    <name type="scientific">Desulfitobacterium hafniense</name>
    <name type="common">Desulfitobacterium frappieri</name>
    <dbReference type="NCBI Taxonomy" id="49338"/>
    <lineage>
        <taxon>Bacteria</taxon>
        <taxon>Bacillati</taxon>
        <taxon>Bacillota</taxon>
        <taxon>Clostridia</taxon>
        <taxon>Eubacteriales</taxon>
        <taxon>Desulfitobacteriaceae</taxon>
        <taxon>Desulfitobacterium</taxon>
    </lineage>
</organism>
<comment type="similarity">
    <text evidence="1">Belongs to the bacterial solute-binding protein ModA family.</text>
</comment>
<feature type="chain" id="PRO_5001932742" evidence="6">
    <location>
        <begin position="24"/>
        <end position="279"/>
    </location>
</feature>
<sequence>MKKWIKALLISGMVLSLGLTGCANNGGSSPNSGDSGDKGAAPQEPAKQVELIVSAAASLKNSLEEIQKDYAAKEPNVKLTFNMGASGTLQQQIENGAPADLFISAGKSQVDALLAKNLMDKDSVVDLLGNDLVLVVGANDTNVNSIQDLSKESVKQIGIGTPESVPAGKYAKEAFTSLKLWDTLEPKFVQAKDVTQVLNYVETGNAEAGVVYKSDAQGSTKVKVVEAFPADSHKAITYPAGIVSATKEKEAANAFLTYLKSSDAQDIFAKFGFKTNLSK</sequence>
<dbReference type="RefSeq" id="WP_208926130.1">
    <property type="nucleotide sequence ID" value="NZ_LK996017.1"/>
</dbReference>
<dbReference type="FunFam" id="3.40.190.10:FF:000035">
    <property type="entry name" value="Molybdate ABC transporter substrate-binding protein"/>
    <property type="match status" value="1"/>
</dbReference>
<feature type="binding site" evidence="5">
    <location>
        <position position="212"/>
    </location>
    <ligand>
        <name>molybdate</name>
        <dbReference type="ChEBI" id="CHEBI:36264"/>
    </ligand>
</feature>
<dbReference type="PIRSF" id="PIRSF004846">
    <property type="entry name" value="ModA"/>
    <property type="match status" value="1"/>
</dbReference>
<evidence type="ECO:0000256" key="5">
    <source>
        <dbReference type="PIRSR" id="PIRSR004846-1"/>
    </source>
</evidence>
<dbReference type="InterPro" id="IPR041879">
    <property type="entry name" value="YvgL-like_PBP2"/>
</dbReference>
<dbReference type="SUPFAM" id="SSF53850">
    <property type="entry name" value="Periplasmic binding protein-like II"/>
    <property type="match status" value="1"/>
</dbReference>
<keyword evidence="2 5" id="KW-0500">Molybdenum</keyword>
<dbReference type="EMBL" id="LK996017">
    <property type="protein sequence ID" value="CDX03543.1"/>
    <property type="molecule type" value="Genomic_DNA"/>
</dbReference>